<protein>
    <submittedName>
        <fullName evidence="5">Glycosyltransferase</fullName>
        <ecNumber evidence="5">2.4.-.-</ecNumber>
    </submittedName>
</protein>
<comment type="similarity">
    <text evidence="1">Belongs to the glycosyltransferase 2 family.</text>
</comment>
<dbReference type="SUPFAM" id="SSF53448">
    <property type="entry name" value="Nucleotide-diphospho-sugar transferases"/>
    <property type="match status" value="1"/>
</dbReference>
<proteinExistence type="inferred from homology"/>
<dbReference type="EC" id="2.4.-.-" evidence="5"/>
<dbReference type="KEGG" id="gso:PH603_12595"/>
<dbReference type="Pfam" id="PF00535">
    <property type="entry name" value="Glycos_transf_2"/>
    <property type="match status" value="1"/>
</dbReference>
<feature type="domain" description="Glycosyltransferase 2-like" evidence="4">
    <location>
        <begin position="3"/>
        <end position="136"/>
    </location>
</feature>
<accession>A0AAE9XNP3</accession>
<evidence type="ECO:0000256" key="1">
    <source>
        <dbReference type="ARBA" id="ARBA00006739"/>
    </source>
</evidence>
<dbReference type="EMBL" id="CP116805">
    <property type="protein sequence ID" value="WCL53377.1"/>
    <property type="molecule type" value="Genomic_DNA"/>
</dbReference>
<gene>
    <name evidence="5" type="ORF">PH603_12595</name>
</gene>
<name>A0AAE9XNP3_9PROT</name>
<evidence type="ECO:0000259" key="4">
    <source>
        <dbReference type="Pfam" id="PF00535"/>
    </source>
</evidence>
<keyword evidence="2 5" id="KW-0328">Glycosyltransferase</keyword>
<dbReference type="GO" id="GO:0016757">
    <property type="term" value="F:glycosyltransferase activity"/>
    <property type="evidence" value="ECO:0007669"/>
    <property type="project" value="UniProtKB-KW"/>
</dbReference>
<dbReference type="PANTHER" id="PTHR43179">
    <property type="entry name" value="RHAMNOSYLTRANSFERASE WBBL"/>
    <property type="match status" value="1"/>
</dbReference>
<keyword evidence="6" id="KW-1185">Reference proteome</keyword>
<keyword evidence="3 5" id="KW-0808">Transferase</keyword>
<dbReference type="PANTHER" id="PTHR43179:SF12">
    <property type="entry name" value="GALACTOFURANOSYLTRANSFERASE GLFT2"/>
    <property type="match status" value="1"/>
</dbReference>
<evidence type="ECO:0000313" key="6">
    <source>
        <dbReference type="Proteomes" id="UP001217500"/>
    </source>
</evidence>
<dbReference type="RefSeq" id="WP_289502889.1">
    <property type="nucleotide sequence ID" value="NZ_CP116805.1"/>
</dbReference>
<dbReference type="Proteomes" id="UP001217500">
    <property type="component" value="Chromosome"/>
</dbReference>
<dbReference type="AlphaFoldDB" id="A0AAE9XNP3"/>
<evidence type="ECO:0000256" key="3">
    <source>
        <dbReference type="ARBA" id="ARBA00022679"/>
    </source>
</evidence>
<evidence type="ECO:0000256" key="2">
    <source>
        <dbReference type="ARBA" id="ARBA00022676"/>
    </source>
</evidence>
<dbReference type="InterPro" id="IPR001173">
    <property type="entry name" value="Glyco_trans_2-like"/>
</dbReference>
<dbReference type="InterPro" id="IPR029044">
    <property type="entry name" value="Nucleotide-diphossugar_trans"/>
</dbReference>
<evidence type="ECO:0000313" key="5">
    <source>
        <dbReference type="EMBL" id="WCL53377.1"/>
    </source>
</evidence>
<reference evidence="5" key="1">
    <citation type="submission" date="2023-01" db="EMBL/GenBank/DDBJ databases">
        <title>The genome sequence of Kordiimonadaceae bacterium 6D33.</title>
        <authorList>
            <person name="Liu Y."/>
        </authorList>
    </citation>
    <scope>NUCLEOTIDE SEQUENCE</scope>
    <source>
        <strain evidence="5">6D33</strain>
    </source>
</reference>
<organism evidence="5 6">
    <name type="scientific">Gimibacter soli</name>
    <dbReference type="NCBI Taxonomy" id="3024400"/>
    <lineage>
        <taxon>Bacteria</taxon>
        <taxon>Pseudomonadati</taxon>
        <taxon>Pseudomonadota</taxon>
        <taxon>Alphaproteobacteria</taxon>
        <taxon>Kordiimonadales</taxon>
        <taxon>Temperatibacteraceae</taxon>
        <taxon>Gimibacter</taxon>
    </lineage>
</organism>
<dbReference type="Gene3D" id="3.90.550.10">
    <property type="entry name" value="Spore Coat Polysaccharide Biosynthesis Protein SpsA, Chain A"/>
    <property type="match status" value="1"/>
</dbReference>
<sequence>MISIVTVCHNSASRLGGYVASFLECHASLAGKGDFEFIFIENSGDISTQEHAATLRQAGFAVTVKMTENHGFGAGCNEGVALANGETIAFINPDVLFQTSLVPLVQSFAGNRWGTALQISRERGVNTFDLRPEYRTLLTDLARPHRWMHRCAPLLRFAYPVGSLLVVCRSAFEAVGGFDERFFLYYEEVELSRRLNEKFGRPRFCRDVKILHEGGASNPSVDFMLREEARSLILYSEIIGKPDLPHRRLATMRVLARLRPSLAVRADYLAQALAERRGV</sequence>